<evidence type="ECO:0000313" key="4">
    <source>
        <dbReference type="EMBL" id="PZO33269.1"/>
    </source>
</evidence>
<dbReference type="GO" id="GO:0030313">
    <property type="term" value="C:cell envelope"/>
    <property type="evidence" value="ECO:0007669"/>
    <property type="project" value="UniProtKB-SubCell"/>
</dbReference>
<dbReference type="EMBL" id="QBMN01000264">
    <property type="protein sequence ID" value="PZO33269.1"/>
    <property type="molecule type" value="Genomic_DNA"/>
</dbReference>
<evidence type="ECO:0000256" key="2">
    <source>
        <dbReference type="ARBA" id="ARBA00023054"/>
    </source>
</evidence>
<dbReference type="NCBIfam" id="TIGR02971">
    <property type="entry name" value="heterocyst_DevB"/>
    <property type="match status" value="1"/>
</dbReference>
<comment type="subcellular location">
    <subcellularLocation>
        <location evidence="1">Cell envelope</location>
    </subcellularLocation>
</comment>
<feature type="coiled-coil region" evidence="3">
    <location>
        <begin position="55"/>
        <end position="123"/>
    </location>
</feature>
<evidence type="ECO:0000313" key="5">
    <source>
        <dbReference type="Proteomes" id="UP000249081"/>
    </source>
</evidence>
<dbReference type="PANTHER" id="PTHR32347:SF27">
    <property type="entry name" value="RND EFFLUX PUMP MEMBRANE FUSION PROTEIN BARREL-SANDWICH DOMAIN-CONTAINING PROTEIN"/>
    <property type="match status" value="1"/>
</dbReference>
<dbReference type="InterPro" id="IPR050465">
    <property type="entry name" value="UPF0194_transport"/>
</dbReference>
<dbReference type="PANTHER" id="PTHR32347">
    <property type="entry name" value="EFFLUX SYSTEM COMPONENT YKNX-RELATED"/>
    <property type="match status" value="1"/>
</dbReference>
<dbReference type="AlphaFoldDB" id="A0A2W4VUC5"/>
<reference evidence="4 5" key="2">
    <citation type="submission" date="2018-06" db="EMBL/GenBank/DDBJ databases">
        <title>Metagenomic assembly of (sub)arctic Cyanobacteria and their associated microbiome from non-axenic cultures.</title>
        <authorList>
            <person name="Baurain D."/>
        </authorList>
    </citation>
    <scope>NUCLEOTIDE SEQUENCE [LARGE SCALE GENOMIC DNA]</scope>
    <source>
        <strain evidence="4">ULC041bin1</strain>
    </source>
</reference>
<gene>
    <name evidence="4" type="ORF">DCF17_22195</name>
</gene>
<dbReference type="Gene3D" id="2.40.30.170">
    <property type="match status" value="1"/>
</dbReference>
<dbReference type="Gene3D" id="2.40.50.100">
    <property type="match status" value="1"/>
</dbReference>
<dbReference type="Gene3D" id="1.10.287.470">
    <property type="entry name" value="Helix hairpin bin"/>
    <property type="match status" value="1"/>
</dbReference>
<dbReference type="InterPro" id="IPR014315">
    <property type="entry name" value="ABC_heterocyst_DevB"/>
</dbReference>
<evidence type="ECO:0000256" key="1">
    <source>
        <dbReference type="ARBA" id="ARBA00004196"/>
    </source>
</evidence>
<dbReference type="Proteomes" id="UP000249081">
    <property type="component" value="Unassembled WGS sequence"/>
</dbReference>
<name>A0A2W4VUC5_9CYAN</name>
<evidence type="ECO:0000256" key="3">
    <source>
        <dbReference type="SAM" id="Coils"/>
    </source>
</evidence>
<reference evidence="5" key="1">
    <citation type="submission" date="2018-04" db="EMBL/GenBank/DDBJ databases">
        <authorList>
            <person name="Cornet L."/>
        </authorList>
    </citation>
    <scope>NUCLEOTIDE SEQUENCE [LARGE SCALE GENOMIC DNA]</scope>
</reference>
<protein>
    <submittedName>
        <fullName evidence="4">HlyD family secretion protein</fullName>
    </submittedName>
</protein>
<dbReference type="SUPFAM" id="SSF111369">
    <property type="entry name" value="HlyD-like secretion proteins"/>
    <property type="match status" value="2"/>
</dbReference>
<feature type="non-terminal residue" evidence="4">
    <location>
        <position position="1"/>
    </location>
</feature>
<comment type="caution">
    <text evidence="4">The sequence shown here is derived from an EMBL/GenBank/DDBJ whole genome shotgun (WGS) entry which is preliminary data.</text>
</comment>
<organism evidence="4 5">
    <name type="scientific">Shackletoniella antarctica</name>
    <dbReference type="NCBI Taxonomy" id="268115"/>
    <lineage>
        <taxon>Bacteria</taxon>
        <taxon>Bacillati</taxon>
        <taxon>Cyanobacteriota</taxon>
        <taxon>Cyanophyceae</taxon>
        <taxon>Oculatellales</taxon>
        <taxon>Oculatellaceae</taxon>
        <taxon>Shackletoniella</taxon>
    </lineage>
</organism>
<proteinExistence type="predicted"/>
<keyword evidence="2 3" id="KW-0175">Coiled coil</keyword>
<sequence>PNPPSIAPAPVPTVAALGRVEPTSAVIKLSVANAQDSRVNQLLVQEGDRVEANQVIATLQGIEKLQAEVAEAEQNVVVQRARVGQAETAAATPGQQAAQQATIRQLEAELRASELRNRAAVDSATATLRAAQTDYDRYRQLYDRGAVSATELDSRLKTLDTASASLRDAEAQLAGTRQTLTAQIQSATATLTQLTEVRPVDITVAQSEVAYAQSQVDRARADLEDFYVRVPVAGQILSINTRVGERVNPDQGIVDLGQTEQMVVIAEVYETDVPRLAVGQRAEITSENGGFTNTLGGTVESVGLQIRKTDVLNSDPATDSNARVVEVKIKLDPADSQQVAGLTYMQVRVKIRVDQR</sequence>
<accession>A0A2W4VUC5</accession>